<feature type="transmembrane region" description="Helical" evidence="7">
    <location>
        <begin position="105"/>
        <end position="124"/>
    </location>
</feature>
<accession>A0AAJ4XD33</accession>
<feature type="transmembrane region" description="Helical" evidence="7">
    <location>
        <begin position="44"/>
        <end position="67"/>
    </location>
</feature>
<feature type="transmembrane region" description="Helical" evidence="7">
    <location>
        <begin position="79"/>
        <end position="99"/>
    </location>
</feature>
<name>A0AAJ4XD33_9SPHI</name>
<feature type="transmembrane region" description="Helical" evidence="7">
    <location>
        <begin position="322"/>
        <end position="342"/>
    </location>
</feature>
<dbReference type="CDD" id="cd13127">
    <property type="entry name" value="MATE_tuaB_like"/>
    <property type="match status" value="1"/>
</dbReference>
<evidence type="ECO:0000313" key="9">
    <source>
        <dbReference type="Proteomes" id="UP000215355"/>
    </source>
</evidence>
<feature type="transmembrane region" description="Helical" evidence="7">
    <location>
        <begin position="443"/>
        <end position="463"/>
    </location>
</feature>
<feature type="transmembrane region" description="Helical" evidence="7">
    <location>
        <begin position="12"/>
        <end position="32"/>
    </location>
</feature>
<evidence type="ECO:0000256" key="1">
    <source>
        <dbReference type="ARBA" id="ARBA00004651"/>
    </source>
</evidence>
<gene>
    <name evidence="8" type="primary">wzxC_2</name>
    <name evidence="8" type="ORF">SAMEA4412673_02364</name>
</gene>
<dbReference type="InterPro" id="IPR050833">
    <property type="entry name" value="Poly_Biosynth_Transport"/>
</dbReference>
<feature type="transmembrane region" description="Helical" evidence="7">
    <location>
        <begin position="363"/>
        <end position="394"/>
    </location>
</feature>
<evidence type="ECO:0000256" key="7">
    <source>
        <dbReference type="SAM" id="Phobius"/>
    </source>
</evidence>
<dbReference type="Proteomes" id="UP000215355">
    <property type="component" value="Chromosome 1"/>
</dbReference>
<keyword evidence="3" id="KW-1003">Cell membrane</keyword>
<evidence type="ECO:0000256" key="3">
    <source>
        <dbReference type="ARBA" id="ARBA00022475"/>
    </source>
</evidence>
<keyword evidence="4 7" id="KW-0812">Transmembrane</keyword>
<dbReference type="PANTHER" id="PTHR30250">
    <property type="entry name" value="PST FAMILY PREDICTED COLANIC ACID TRANSPORTER"/>
    <property type="match status" value="1"/>
</dbReference>
<feature type="transmembrane region" description="Helical" evidence="7">
    <location>
        <begin position="287"/>
        <end position="310"/>
    </location>
</feature>
<keyword evidence="6 7" id="KW-0472">Membrane</keyword>
<evidence type="ECO:0000256" key="2">
    <source>
        <dbReference type="ARBA" id="ARBA00007430"/>
    </source>
</evidence>
<dbReference type="PANTHER" id="PTHR30250:SF10">
    <property type="entry name" value="LIPOPOLYSACCHARIDE BIOSYNTHESIS PROTEIN WZXC"/>
    <property type="match status" value="1"/>
</dbReference>
<dbReference type="EMBL" id="LT906468">
    <property type="protein sequence ID" value="SNV51375.1"/>
    <property type="molecule type" value="Genomic_DNA"/>
</dbReference>
<dbReference type="KEGG" id="smiz:4412673_02364"/>
<dbReference type="GO" id="GO:0005886">
    <property type="term" value="C:plasma membrane"/>
    <property type="evidence" value="ECO:0007669"/>
    <property type="project" value="UniProtKB-SubCell"/>
</dbReference>
<keyword evidence="5 7" id="KW-1133">Transmembrane helix</keyword>
<sequence length="484" mass="54658">MGLKEQAAKGVFWVFAEQFGSQLIGFVINLVLARVLLPSDFGTIALYGVIMSIGTVLINGGLTNSLIRTQEIDERDLSTVFWFNFGVSLIMYLLIYLIAPIVANFYNVPVLIGLIRTYAIILVIDSFAAVQVSKVLKAMNFKTAFKIQLPSMIAGGGSGIYFATHGYGPWSLVYSSLIQNFVYTLQYWLYSDWRPKFLFDVEKFKYHFSFGIRLTASSLLDTIFNNLYNIIIGKKFSSTQLGYYNRADALKQLPITNIAGALNRVTFPLFAKLAHDDAALKKYYQNIILVVIFLIAPLSVLMVVLAEPIIRFLLTEKWMPAIPYFQILSIGGILYPIHAYNLNILQAKGRSDLYLRIELIKKIIIVAVILCTLPLGMIGLVWGSVIISVITVFINTHYTSKFIDYPIWNQFADLLPSIIRALIVGALVYFIDKYLLINYHDLIRLIISVVIYLGTYFGIAYLLKTKEMAILIDLIKGSRNNKET</sequence>
<evidence type="ECO:0000256" key="5">
    <source>
        <dbReference type="ARBA" id="ARBA00022989"/>
    </source>
</evidence>
<feature type="transmembrane region" description="Helical" evidence="7">
    <location>
        <begin position="145"/>
        <end position="164"/>
    </location>
</feature>
<comment type="subcellular location">
    <subcellularLocation>
        <location evidence="1">Cell membrane</location>
        <topology evidence="1">Multi-pass membrane protein</topology>
    </subcellularLocation>
</comment>
<reference evidence="8 9" key="1">
    <citation type="submission" date="2017-06" db="EMBL/GenBank/DDBJ databases">
        <authorList>
            <consortium name="Pathogen Informatics"/>
        </authorList>
    </citation>
    <scope>NUCLEOTIDE SEQUENCE [LARGE SCALE GENOMIC DNA]</scope>
    <source>
        <strain evidence="8 9">NCTC12149</strain>
    </source>
</reference>
<evidence type="ECO:0000313" key="8">
    <source>
        <dbReference type="EMBL" id="SNV51375.1"/>
    </source>
</evidence>
<organism evidence="8 9">
    <name type="scientific">Sphingobacterium mizutaii</name>
    <dbReference type="NCBI Taxonomy" id="1010"/>
    <lineage>
        <taxon>Bacteria</taxon>
        <taxon>Pseudomonadati</taxon>
        <taxon>Bacteroidota</taxon>
        <taxon>Sphingobacteriia</taxon>
        <taxon>Sphingobacteriales</taxon>
        <taxon>Sphingobacteriaceae</taxon>
        <taxon>Sphingobacterium</taxon>
    </lineage>
</organism>
<feature type="transmembrane region" description="Helical" evidence="7">
    <location>
        <begin position="414"/>
        <end position="431"/>
    </location>
</feature>
<protein>
    <submittedName>
        <fullName evidence="8">Lipopolysaccharide biosynthesis protein wzxC</fullName>
    </submittedName>
</protein>
<evidence type="ECO:0000256" key="4">
    <source>
        <dbReference type="ARBA" id="ARBA00022692"/>
    </source>
</evidence>
<dbReference type="AlphaFoldDB" id="A0AAJ4XD33"/>
<dbReference type="Pfam" id="PF13440">
    <property type="entry name" value="Polysacc_synt_3"/>
    <property type="match status" value="1"/>
</dbReference>
<proteinExistence type="inferred from homology"/>
<evidence type="ECO:0000256" key="6">
    <source>
        <dbReference type="ARBA" id="ARBA00023136"/>
    </source>
</evidence>
<comment type="similarity">
    <text evidence="2">Belongs to the polysaccharide synthase family.</text>
</comment>
<dbReference type="RefSeq" id="WP_093097070.1">
    <property type="nucleotide sequence ID" value="NZ_FNGK01000001.1"/>
</dbReference>